<protein>
    <recommendedName>
        <fullName evidence="2">Cyanovirin-N domain-containing protein</fullName>
    </recommendedName>
</protein>
<evidence type="ECO:0000313" key="4">
    <source>
        <dbReference type="Proteomes" id="UP000799291"/>
    </source>
</evidence>
<accession>A0A6G1JF44</accession>
<organism evidence="3 4">
    <name type="scientific">Lentithecium fluviatile CBS 122367</name>
    <dbReference type="NCBI Taxonomy" id="1168545"/>
    <lineage>
        <taxon>Eukaryota</taxon>
        <taxon>Fungi</taxon>
        <taxon>Dikarya</taxon>
        <taxon>Ascomycota</taxon>
        <taxon>Pezizomycotina</taxon>
        <taxon>Dothideomycetes</taxon>
        <taxon>Pleosporomycetidae</taxon>
        <taxon>Pleosporales</taxon>
        <taxon>Massarineae</taxon>
        <taxon>Lentitheciaceae</taxon>
        <taxon>Lentithecium</taxon>
    </lineage>
</organism>
<dbReference type="SUPFAM" id="SSF51322">
    <property type="entry name" value="Cyanovirin-N"/>
    <property type="match status" value="1"/>
</dbReference>
<dbReference type="Pfam" id="PF08881">
    <property type="entry name" value="CVNH"/>
    <property type="match status" value="1"/>
</dbReference>
<evidence type="ECO:0000256" key="1">
    <source>
        <dbReference type="SAM" id="SignalP"/>
    </source>
</evidence>
<dbReference type="Gene3D" id="2.30.60.10">
    <property type="entry name" value="Cyanovirin-N"/>
    <property type="match status" value="1"/>
</dbReference>
<keyword evidence="4" id="KW-1185">Reference proteome</keyword>
<feature type="signal peptide" evidence="1">
    <location>
        <begin position="1"/>
        <end position="18"/>
    </location>
</feature>
<feature type="domain" description="Cyanovirin-N" evidence="2">
    <location>
        <begin position="26"/>
        <end position="130"/>
    </location>
</feature>
<reference evidence="3" key="1">
    <citation type="journal article" date="2020" name="Stud. Mycol.">
        <title>101 Dothideomycetes genomes: a test case for predicting lifestyles and emergence of pathogens.</title>
        <authorList>
            <person name="Haridas S."/>
            <person name="Albert R."/>
            <person name="Binder M."/>
            <person name="Bloem J."/>
            <person name="Labutti K."/>
            <person name="Salamov A."/>
            <person name="Andreopoulos B."/>
            <person name="Baker S."/>
            <person name="Barry K."/>
            <person name="Bills G."/>
            <person name="Bluhm B."/>
            <person name="Cannon C."/>
            <person name="Castanera R."/>
            <person name="Culley D."/>
            <person name="Daum C."/>
            <person name="Ezra D."/>
            <person name="Gonzalez J."/>
            <person name="Henrissat B."/>
            <person name="Kuo A."/>
            <person name="Liang C."/>
            <person name="Lipzen A."/>
            <person name="Lutzoni F."/>
            <person name="Magnuson J."/>
            <person name="Mondo S."/>
            <person name="Nolan M."/>
            <person name="Ohm R."/>
            <person name="Pangilinan J."/>
            <person name="Park H.-J."/>
            <person name="Ramirez L."/>
            <person name="Alfaro M."/>
            <person name="Sun H."/>
            <person name="Tritt A."/>
            <person name="Yoshinaga Y."/>
            <person name="Zwiers L.-H."/>
            <person name="Turgeon B."/>
            <person name="Goodwin S."/>
            <person name="Spatafora J."/>
            <person name="Crous P."/>
            <person name="Grigoriev I."/>
        </authorList>
    </citation>
    <scope>NUCLEOTIDE SEQUENCE</scope>
    <source>
        <strain evidence="3">CBS 122367</strain>
    </source>
</reference>
<feature type="chain" id="PRO_5026301839" description="Cyanovirin-N domain-containing protein" evidence="1">
    <location>
        <begin position="19"/>
        <end position="286"/>
    </location>
</feature>
<dbReference type="InterPro" id="IPR036673">
    <property type="entry name" value="Cyanovirin-N_sf"/>
</dbReference>
<gene>
    <name evidence="3" type="ORF">K458DRAFT_385025</name>
</gene>
<dbReference type="Proteomes" id="UP000799291">
    <property type="component" value="Unassembled WGS sequence"/>
</dbReference>
<dbReference type="OrthoDB" id="4672515at2759"/>
<dbReference type="SMART" id="SM01111">
    <property type="entry name" value="CVNH"/>
    <property type="match status" value="1"/>
</dbReference>
<sequence>MKTVTLLASLACLSFSDAAPNVQPGSIGAQCRDVRIHERTNWLIGDCRTDPDDIDSPRITTGTWLVNKIWNNDSALSWNGGDYQSSCSNCTLLYSGSVLSCECKPNTGAKQTSWLNLDDHIGIYLGHMLSDLYGPPTIPTTPSKYPFPSTPRYSVNGNLTCIDPEAPPAPTPTWPPPPSDGYDWCGPKGNPKQCVDAATNSTNLSGWLIENGPVRECYVPWELEPAVFNQFQLKAEGAWELTGYADKKCQRKLITIGPEMRGLCHDLKGEFVRAYTARPLFDGDPN</sequence>
<evidence type="ECO:0000259" key="2">
    <source>
        <dbReference type="SMART" id="SM01111"/>
    </source>
</evidence>
<evidence type="ECO:0000313" key="3">
    <source>
        <dbReference type="EMBL" id="KAF2688861.1"/>
    </source>
</evidence>
<proteinExistence type="predicted"/>
<keyword evidence="1" id="KW-0732">Signal</keyword>
<dbReference type="InterPro" id="IPR011058">
    <property type="entry name" value="Cyanovirin-N"/>
</dbReference>
<dbReference type="EMBL" id="MU005573">
    <property type="protein sequence ID" value="KAF2688861.1"/>
    <property type="molecule type" value="Genomic_DNA"/>
</dbReference>
<name>A0A6G1JF44_9PLEO</name>
<dbReference type="AlphaFoldDB" id="A0A6G1JF44"/>